<evidence type="ECO:0000256" key="4">
    <source>
        <dbReference type="ARBA" id="ARBA00021889"/>
    </source>
</evidence>
<dbReference type="NCBIfam" id="TIGR00975">
    <property type="entry name" value="3a0107s03"/>
    <property type="match status" value="1"/>
</dbReference>
<dbReference type="EMBL" id="SPUH01000001">
    <property type="protein sequence ID" value="TKS53888.1"/>
    <property type="molecule type" value="Genomic_DNA"/>
</dbReference>
<reference evidence="11 12" key="1">
    <citation type="submission" date="2019-01" db="EMBL/GenBank/DDBJ databases">
        <authorList>
            <person name="Zhang S."/>
        </authorList>
    </citation>
    <scope>NUCLEOTIDE SEQUENCE [LARGE SCALE GENOMIC DNA]</scope>
    <source>
        <strain evidence="11 12">1626</strain>
    </source>
</reference>
<protein>
    <recommendedName>
        <fullName evidence="4 7">Phosphate-binding protein PstS</fullName>
    </recommendedName>
</protein>
<gene>
    <name evidence="11" type="primary">pstS</name>
    <name evidence="11" type="ORF">E4582_03260</name>
</gene>
<dbReference type="InterPro" id="IPR024370">
    <property type="entry name" value="PBP_domain"/>
</dbReference>
<proteinExistence type="inferred from homology"/>
<dbReference type="PANTHER" id="PTHR42996">
    <property type="entry name" value="PHOSPHATE-BINDING PROTEIN PSTS"/>
    <property type="match status" value="1"/>
</dbReference>
<dbReference type="Proteomes" id="UP000298681">
    <property type="component" value="Unassembled WGS sequence"/>
</dbReference>
<dbReference type="RefSeq" id="WP_134673273.1">
    <property type="nucleotide sequence ID" value="NZ_SPUH01000001.1"/>
</dbReference>
<dbReference type="PANTHER" id="PTHR42996:SF1">
    <property type="entry name" value="PHOSPHATE-BINDING PROTEIN PSTS"/>
    <property type="match status" value="1"/>
</dbReference>
<sequence length="368" mass="38522">MNLSRARLAALTLSIAFGLAACQPSDDAQTTGAPSADGTASQGSGDRVAAEISGAGASFIFPLVSKWSADYNAATGHRVNYQSIGSGGGIAQIKAGTVDFGSSDRPLDSAELAEAGLGQFPSAIGGVVPVVNIEGLAPGQLRLDGPTLAGIFMGAITTWNDPAIVALNPGTALPAGKISIVHRSDGSGTTFNFTNYLSKVSPEWKSKVGEGTTVQWSTGVGGKGNEGVASYVQQIKGSIGYVELAYALQNSMPYASLRNAAGNWVEPSETTFAAAAETADWANAQDFNLVITDAPGGNAWPITATNFMLMHKQPRDAERARAALEFFNWSFENGKTQASELHYVPLPEPLVQQVRAYWQDAFGFQPQQ</sequence>
<dbReference type="PIRSF" id="PIRSF002756">
    <property type="entry name" value="PstS"/>
    <property type="match status" value="1"/>
</dbReference>
<keyword evidence="5 7" id="KW-0813">Transport</keyword>
<feature type="signal peptide" evidence="9">
    <location>
        <begin position="1"/>
        <end position="20"/>
    </location>
</feature>
<evidence type="ECO:0000256" key="5">
    <source>
        <dbReference type="ARBA" id="ARBA00022448"/>
    </source>
</evidence>
<evidence type="ECO:0000313" key="12">
    <source>
        <dbReference type="Proteomes" id="UP000298681"/>
    </source>
</evidence>
<comment type="caution">
    <text evidence="11">The sequence shown here is derived from an EMBL/GenBank/DDBJ whole genome shotgun (WGS) entry which is preliminary data.</text>
</comment>
<feature type="region of interest" description="Disordered" evidence="8">
    <location>
        <begin position="26"/>
        <end position="45"/>
    </location>
</feature>
<dbReference type="GO" id="GO:0035435">
    <property type="term" value="P:phosphate ion transmembrane transport"/>
    <property type="evidence" value="ECO:0007669"/>
    <property type="project" value="InterPro"/>
</dbReference>
<keyword evidence="9" id="KW-0732">Signal</keyword>
<dbReference type="Gene3D" id="3.40.190.10">
    <property type="entry name" value="Periplasmic binding protein-like II"/>
    <property type="match status" value="2"/>
</dbReference>
<evidence type="ECO:0000256" key="7">
    <source>
        <dbReference type="PIRNR" id="PIRNR002756"/>
    </source>
</evidence>
<dbReference type="GO" id="GO:0042301">
    <property type="term" value="F:phosphate ion binding"/>
    <property type="evidence" value="ECO:0007669"/>
    <property type="project" value="InterPro"/>
</dbReference>
<evidence type="ECO:0000259" key="10">
    <source>
        <dbReference type="Pfam" id="PF12849"/>
    </source>
</evidence>
<keyword evidence="6 7" id="KW-0592">Phosphate transport</keyword>
<dbReference type="AlphaFoldDB" id="A0A4Z1RAV1"/>
<organism evidence="11 12">
    <name type="scientific">Luteimonas yindakuii</name>
    <dbReference type="NCBI Taxonomy" id="2565782"/>
    <lineage>
        <taxon>Bacteria</taxon>
        <taxon>Pseudomonadati</taxon>
        <taxon>Pseudomonadota</taxon>
        <taxon>Gammaproteobacteria</taxon>
        <taxon>Lysobacterales</taxon>
        <taxon>Lysobacteraceae</taxon>
        <taxon>Luteimonas</taxon>
    </lineage>
</organism>
<comment type="similarity">
    <text evidence="2 7">Belongs to the PstS family.</text>
</comment>
<accession>A0A4Z1RAV1</accession>
<dbReference type="NCBIfam" id="NF008171">
    <property type="entry name" value="PRK10918.1"/>
    <property type="match status" value="1"/>
</dbReference>
<evidence type="ECO:0000256" key="6">
    <source>
        <dbReference type="ARBA" id="ARBA00022592"/>
    </source>
</evidence>
<evidence type="ECO:0000256" key="9">
    <source>
        <dbReference type="SAM" id="SignalP"/>
    </source>
</evidence>
<evidence type="ECO:0000256" key="1">
    <source>
        <dbReference type="ARBA" id="ARBA00002841"/>
    </source>
</evidence>
<dbReference type="InterPro" id="IPR050962">
    <property type="entry name" value="Phosphate-bind_PstS"/>
</dbReference>
<evidence type="ECO:0000313" key="11">
    <source>
        <dbReference type="EMBL" id="TKS53888.1"/>
    </source>
</evidence>
<dbReference type="PROSITE" id="PS51257">
    <property type="entry name" value="PROKAR_LIPOPROTEIN"/>
    <property type="match status" value="1"/>
</dbReference>
<evidence type="ECO:0000256" key="8">
    <source>
        <dbReference type="SAM" id="MobiDB-lite"/>
    </source>
</evidence>
<dbReference type="InterPro" id="IPR005673">
    <property type="entry name" value="ABC_phos-bd_PstS"/>
</dbReference>
<dbReference type="SUPFAM" id="SSF53850">
    <property type="entry name" value="Periplasmic binding protein-like II"/>
    <property type="match status" value="1"/>
</dbReference>
<dbReference type="GO" id="GO:0043190">
    <property type="term" value="C:ATP-binding cassette (ABC) transporter complex"/>
    <property type="evidence" value="ECO:0007669"/>
    <property type="project" value="InterPro"/>
</dbReference>
<evidence type="ECO:0000256" key="3">
    <source>
        <dbReference type="ARBA" id="ARBA00011529"/>
    </source>
</evidence>
<feature type="domain" description="PBP" evidence="10">
    <location>
        <begin position="45"/>
        <end position="331"/>
    </location>
</feature>
<dbReference type="Pfam" id="PF12849">
    <property type="entry name" value="PBP_like_2"/>
    <property type="match status" value="1"/>
</dbReference>
<comment type="function">
    <text evidence="1 7">Part of the ABC transporter complex PstSACB involved in phosphate import.</text>
</comment>
<feature type="compositionally biased region" description="Polar residues" evidence="8">
    <location>
        <begin position="26"/>
        <end position="44"/>
    </location>
</feature>
<comment type="subunit">
    <text evidence="3 7">The complex is composed of two ATP-binding proteins (PstB), two transmembrane proteins (PstC and PstA) and a solute-binding protein (PstS).</text>
</comment>
<keyword evidence="12" id="KW-1185">Reference proteome</keyword>
<feature type="chain" id="PRO_5021336855" description="Phosphate-binding protein PstS" evidence="9">
    <location>
        <begin position="21"/>
        <end position="368"/>
    </location>
</feature>
<name>A0A4Z1RAV1_9GAMM</name>
<dbReference type="CDD" id="cd13565">
    <property type="entry name" value="PBP2_PstS"/>
    <property type="match status" value="1"/>
</dbReference>
<evidence type="ECO:0000256" key="2">
    <source>
        <dbReference type="ARBA" id="ARBA00008725"/>
    </source>
</evidence>